<evidence type="ECO:0000313" key="2">
    <source>
        <dbReference type="EMBL" id="GGG10357.1"/>
    </source>
</evidence>
<accession>A0A917FWR9</accession>
<dbReference type="EMBL" id="BMCU01000002">
    <property type="protein sequence ID" value="GGG10357.1"/>
    <property type="molecule type" value="Genomic_DNA"/>
</dbReference>
<dbReference type="AlphaFoldDB" id="A0A917FWR9"/>
<evidence type="ECO:0000256" key="1">
    <source>
        <dbReference type="SAM" id="Phobius"/>
    </source>
</evidence>
<reference evidence="2" key="1">
    <citation type="journal article" date="2014" name="Int. J. Syst. Evol. Microbiol.">
        <title>Complete genome sequence of Corynebacterium casei LMG S-19264T (=DSM 44701T), isolated from a smear-ripened cheese.</title>
        <authorList>
            <consortium name="US DOE Joint Genome Institute (JGI-PGF)"/>
            <person name="Walter F."/>
            <person name="Albersmeier A."/>
            <person name="Kalinowski J."/>
            <person name="Ruckert C."/>
        </authorList>
    </citation>
    <scope>NUCLEOTIDE SEQUENCE</scope>
    <source>
        <strain evidence="2">CCM 7905</strain>
    </source>
</reference>
<keyword evidence="1" id="KW-1133">Transmembrane helix</keyword>
<name>A0A917FWR9_9NOCA</name>
<dbReference type="NCBIfam" id="NF008528">
    <property type="entry name" value="PRK11463.1-2"/>
    <property type="match status" value="1"/>
</dbReference>
<evidence type="ECO:0008006" key="4">
    <source>
        <dbReference type="Google" id="ProtNLM"/>
    </source>
</evidence>
<feature type="transmembrane region" description="Helical" evidence="1">
    <location>
        <begin position="25"/>
        <end position="44"/>
    </location>
</feature>
<comment type="caution">
    <text evidence="2">The sequence shown here is derived from an EMBL/GenBank/DDBJ whole genome shotgun (WGS) entry which is preliminary data.</text>
</comment>
<evidence type="ECO:0000313" key="3">
    <source>
        <dbReference type="Proteomes" id="UP000654257"/>
    </source>
</evidence>
<gene>
    <name evidence="2" type="ORF">GCM10007304_25630</name>
</gene>
<dbReference type="Pfam" id="PF04186">
    <property type="entry name" value="FxsA"/>
    <property type="match status" value="1"/>
</dbReference>
<protein>
    <recommendedName>
        <fullName evidence="4">FxsA family protein</fullName>
    </recommendedName>
</protein>
<dbReference type="GO" id="GO:0016020">
    <property type="term" value="C:membrane"/>
    <property type="evidence" value="ECO:0007669"/>
    <property type="project" value="InterPro"/>
</dbReference>
<dbReference type="PANTHER" id="PTHR35335">
    <property type="entry name" value="UPF0716 PROTEIN FXSA"/>
    <property type="match status" value="1"/>
</dbReference>
<dbReference type="Proteomes" id="UP000654257">
    <property type="component" value="Unassembled WGS sequence"/>
</dbReference>
<organism evidence="2 3">
    <name type="scientific">Rhodococcoides trifolii</name>
    <dbReference type="NCBI Taxonomy" id="908250"/>
    <lineage>
        <taxon>Bacteria</taxon>
        <taxon>Bacillati</taxon>
        <taxon>Actinomycetota</taxon>
        <taxon>Actinomycetes</taxon>
        <taxon>Mycobacteriales</taxon>
        <taxon>Nocardiaceae</taxon>
        <taxon>Rhodococcoides</taxon>
    </lineage>
</organism>
<dbReference type="RefSeq" id="WP_188545127.1">
    <property type="nucleotide sequence ID" value="NZ_BMCU01000002.1"/>
</dbReference>
<keyword evidence="3" id="KW-1185">Reference proteome</keyword>
<reference evidence="2" key="2">
    <citation type="submission" date="2020-09" db="EMBL/GenBank/DDBJ databases">
        <authorList>
            <person name="Sun Q."/>
            <person name="Sedlacek I."/>
        </authorList>
    </citation>
    <scope>NUCLEOTIDE SEQUENCE</scope>
    <source>
        <strain evidence="2">CCM 7905</strain>
    </source>
</reference>
<dbReference type="PANTHER" id="PTHR35335:SF1">
    <property type="entry name" value="UPF0716 PROTEIN FXSA"/>
    <property type="match status" value="1"/>
</dbReference>
<sequence length="172" mass="17775">MALLYFFLYVAVEIAALVWLGSTIGILSTILLVVLTSVLGLVLVRSQGRRVLSELRAASASGRSPIGALADGGMVAAGSILMAVPGLVTSALGLLLLFPLTRALLRPVVKAVGAKRFSGAVAAGHFAPTASGRFGPTFASGHVVVDGEVVTEPRARQSYPVIEGPDLRTPRD</sequence>
<dbReference type="InterPro" id="IPR007313">
    <property type="entry name" value="FxsA"/>
</dbReference>
<proteinExistence type="predicted"/>
<keyword evidence="1" id="KW-0812">Transmembrane</keyword>
<keyword evidence="1" id="KW-0472">Membrane</keyword>